<evidence type="ECO:0000313" key="17">
    <source>
        <dbReference type="Proteomes" id="UP000198287"/>
    </source>
</evidence>
<dbReference type="InterPro" id="IPR016159">
    <property type="entry name" value="Cullin_repeat-like_dom_sf"/>
</dbReference>
<dbReference type="GO" id="GO:0043161">
    <property type="term" value="P:proteasome-mediated ubiquitin-dependent protein catabolic process"/>
    <property type="evidence" value="ECO:0007669"/>
    <property type="project" value="UniProtKB-ARBA"/>
</dbReference>
<dbReference type="FunFam" id="1.20.1310.10:FF:000002">
    <property type="entry name" value="cullin-3 isoform X1"/>
    <property type="match status" value="1"/>
</dbReference>
<dbReference type="Pfam" id="PF26557">
    <property type="entry name" value="Cullin_AB"/>
    <property type="match status" value="1"/>
</dbReference>
<dbReference type="PROSITE" id="PS50069">
    <property type="entry name" value="CULLIN_2"/>
    <property type="match status" value="1"/>
</dbReference>
<dbReference type="SMART" id="SM00182">
    <property type="entry name" value="CULLIN"/>
    <property type="match status" value="1"/>
</dbReference>
<dbReference type="InterPro" id="IPR016158">
    <property type="entry name" value="Cullin_homology"/>
</dbReference>
<keyword evidence="8" id="KW-0832">Ubl conjugation</keyword>
<dbReference type="OMA" id="MFKDMTI"/>
<dbReference type="InterPro" id="IPR019559">
    <property type="entry name" value="Cullin_neddylation_domain"/>
</dbReference>
<comment type="caution">
    <text evidence="16">The sequence shown here is derived from an EMBL/GenBank/DDBJ whole genome shotgun (WGS) entry which is preliminary data.</text>
</comment>
<organism evidence="16 17">
    <name type="scientific">Folsomia candida</name>
    <name type="common">Springtail</name>
    <dbReference type="NCBI Taxonomy" id="158441"/>
    <lineage>
        <taxon>Eukaryota</taxon>
        <taxon>Metazoa</taxon>
        <taxon>Ecdysozoa</taxon>
        <taxon>Arthropoda</taxon>
        <taxon>Hexapoda</taxon>
        <taxon>Collembola</taxon>
        <taxon>Entomobryomorpha</taxon>
        <taxon>Isotomoidea</taxon>
        <taxon>Isotomidae</taxon>
        <taxon>Proisotominae</taxon>
        <taxon>Folsomia</taxon>
    </lineage>
</organism>
<keyword evidence="9" id="KW-0931">ER-Golgi transport</keyword>
<evidence type="ECO:0000256" key="1">
    <source>
        <dbReference type="ARBA" id="ARBA00004123"/>
    </source>
</evidence>
<keyword evidence="6" id="KW-0132">Cell division</keyword>
<keyword evidence="4" id="KW-0813">Transport</keyword>
<dbReference type="GO" id="GO:0010468">
    <property type="term" value="P:regulation of gene expression"/>
    <property type="evidence" value="ECO:0007669"/>
    <property type="project" value="UniProtKB-ARBA"/>
</dbReference>
<name>A0A226EU40_FOLCA</name>
<evidence type="ECO:0000256" key="11">
    <source>
        <dbReference type="ARBA" id="ARBA00023306"/>
    </source>
</evidence>
<comment type="similarity">
    <text evidence="3 12 13">Belongs to the cullin family.</text>
</comment>
<evidence type="ECO:0000256" key="7">
    <source>
        <dbReference type="ARBA" id="ARBA00022776"/>
    </source>
</evidence>
<evidence type="ECO:0000259" key="15">
    <source>
        <dbReference type="PROSITE" id="PS50069"/>
    </source>
</evidence>
<gene>
    <name evidence="16" type="ORF">Fcan01_04595</name>
</gene>
<dbReference type="GO" id="GO:0051301">
    <property type="term" value="P:cell division"/>
    <property type="evidence" value="ECO:0007669"/>
    <property type="project" value="UniProtKB-KW"/>
</dbReference>
<proteinExistence type="inferred from homology"/>
<dbReference type="Pfam" id="PF00888">
    <property type="entry name" value="Cullin"/>
    <property type="match status" value="1"/>
</dbReference>
<evidence type="ECO:0000256" key="9">
    <source>
        <dbReference type="ARBA" id="ARBA00022892"/>
    </source>
</evidence>
<feature type="compositionally biased region" description="Basic and acidic residues" evidence="14">
    <location>
        <begin position="685"/>
        <end position="700"/>
    </location>
</feature>
<dbReference type="GO" id="GO:0007165">
    <property type="term" value="P:signal transduction"/>
    <property type="evidence" value="ECO:0007669"/>
    <property type="project" value="UniProtKB-ARBA"/>
</dbReference>
<evidence type="ECO:0000256" key="14">
    <source>
        <dbReference type="SAM" id="MobiDB-lite"/>
    </source>
</evidence>
<dbReference type="PANTHER" id="PTHR11932">
    <property type="entry name" value="CULLIN"/>
    <property type="match status" value="1"/>
</dbReference>
<dbReference type="STRING" id="158441.A0A226EU40"/>
<evidence type="ECO:0000256" key="10">
    <source>
        <dbReference type="ARBA" id="ARBA00023242"/>
    </source>
</evidence>
<dbReference type="InterPro" id="IPR036390">
    <property type="entry name" value="WH_DNA-bd_sf"/>
</dbReference>
<evidence type="ECO:0000313" key="16">
    <source>
        <dbReference type="EMBL" id="OXA60740.1"/>
    </source>
</evidence>
<keyword evidence="17" id="KW-1185">Reference proteome</keyword>
<dbReference type="FunFam" id="1.10.10.10:FF:000091">
    <property type="entry name" value="Cullin 3"/>
    <property type="match status" value="1"/>
</dbReference>
<evidence type="ECO:0000256" key="5">
    <source>
        <dbReference type="ARBA" id="ARBA00022499"/>
    </source>
</evidence>
<dbReference type="InterPro" id="IPR045093">
    <property type="entry name" value="Cullin"/>
</dbReference>
<dbReference type="InterPro" id="IPR059120">
    <property type="entry name" value="Cullin-like_AB"/>
</dbReference>
<accession>A0A226EU40</accession>
<evidence type="ECO:0000256" key="13">
    <source>
        <dbReference type="RuleBase" id="RU003829"/>
    </source>
</evidence>
<evidence type="ECO:0000256" key="6">
    <source>
        <dbReference type="ARBA" id="ARBA00022618"/>
    </source>
</evidence>
<keyword evidence="5" id="KW-1017">Isopeptide bond</keyword>
<dbReference type="InterPro" id="IPR001373">
    <property type="entry name" value="Cullin_N"/>
</dbReference>
<dbReference type="Gene3D" id="1.20.1310.10">
    <property type="entry name" value="Cullin Repeats"/>
    <property type="match status" value="4"/>
</dbReference>
<dbReference type="SUPFAM" id="SSF75632">
    <property type="entry name" value="Cullin homology domain"/>
    <property type="match status" value="1"/>
</dbReference>
<keyword evidence="10" id="KW-0539">Nucleus</keyword>
<dbReference type="GO" id="GO:0016192">
    <property type="term" value="P:vesicle-mediated transport"/>
    <property type="evidence" value="ECO:0007669"/>
    <property type="project" value="UniProtKB-KW"/>
</dbReference>
<feature type="region of interest" description="Disordered" evidence="14">
    <location>
        <begin position="681"/>
        <end position="700"/>
    </location>
</feature>
<evidence type="ECO:0000256" key="2">
    <source>
        <dbReference type="ARBA" id="ARBA00004906"/>
    </source>
</evidence>
<dbReference type="GO" id="GO:0006950">
    <property type="term" value="P:response to stress"/>
    <property type="evidence" value="ECO:0007669"/>
    <property type="project" value="UniProtKB-ARBA"/>
</dbReference>
<evidence type="ECO:0000256" key="4">
    <source>
        <dbReference type="ARBA" id="ARBA00022448"/>
    </source>
</evidence>
<dbReference type="GO" id="GO:0006915">
    <property type="term" value="P:apoptotic process"/>
    <property type="evidence" value="ECO:0007669"/>
    <property type="project" value="UniProtKB-ARBA"/>
</dbReference>
<protein>
    <submittedName>
        <fullName evidence="16">Cullin-3-A</fullName>
    </submittedName>
</protein>
<dbReference type="OrthoDB" id="27073at2759"/>
<keyword evidence="7" id="KW-0498">Mitosis</keyword>
<evidence type="ECO:0000256" key="3">
    <source>
        <dbReference type="ARBA" id="ARBA00006019"/>
    </source>
</evidence>
<keyword evidence="11" id="KW-0131">Cell cycle</keyword>
<dbReference type="Gene3D" id="1.10.10.10">
    <property type="entry name" value="Winged helix-like DNA-binding domain superfamily/Winged helix DNA-binding domain"/>
    <property type="match status" value="1"/>
</dbReference>
<sequence>MMSSKQQPKKEGKMRIRAFPMTMDEKYVETIWTLLKSAIQEIQKKNNSGLSFEELYRNAYTMVLHKHGERLYSGLKEVVSQHLESKVREEVLRSLNNNFLLTLNQAWNDHQTSMVMIRDILMYMDRVYVQQNNVDNVYNLGLIIFRDQVVRYGGIRDHLRDTLLDLVMRERRGEVVDRLAIKNACQMLYVLGIEDRSVYEEDFEGPFLQQSADFYRMESQKFLEENSASVYIKKVEARINEEAERAKHYLDESTESRIVKVVEEELIKKHMKTIVEMENSGVVHMLENQKTDDLACMYKLFSRVPDGLKTMADCISKYLRDQGKRLVQEHDGVNAISFVQSLLDLKDKFDHFLINSFSKDKIFKQMIAGDFEHFLNLNQKSPEYLSLFIDDKLKKGVKGMSEQDIEAVLDKTMVLFRFLLEKDVFERYYKQHLAKRLLLNKSVSDDSEKNMISKLKTECGCQFTTKLEGMFKDMTVSNTIMEEFKDHITTTGISLHGVDLSVRVLTTGFWPTQSANAKGIIPQAPREAFEVFKRFYLAKHSGRQLTLNPQLGSADLNAVFFGPKREEGEGKDGASSSTSMVAVSNSNQKLGPRKHIIQVSTYQMCILVLFNSRDELTYEEILQTDIPEKDLVRALQSLAMGKPSQRILTKNPKTKEIDPADTFRINDSFTSKLHRVKIQTVAAKGESEPERKETRNKVDEDRKHEIEAAIVRIMKARKKLAHASLVAEVTEQLKSRFLPAPVVIKKRIEGLIEREYLARTADDRKVYTYVA</sequence>
<dbReference type="FunFam" id="1.20.1310.10:FF:000001">
    <property type="entry name" value="Cullin 3"/>
    <property type="match status" value="1"/>
</dbReference>
<comment type="subcellular location">
    <subcellularLocation>
        <location evidence="1">Nucleus</location>
    </subcellularLocation>
</comment>
<dbReference type="InterPro" id="IPR016157">
    <property type="entry name" value="Cullin_CS"/>
</dbReference>
<dbReference type="GO" id="GO:0005634">
    <property type="term" value="C:nucleus"/>
    <property type="evidence" value="ECO:0007669"/>
    <property type="project" value="UniProtKB-SubCell"/>
</dbReference>
<dbReference type="FunFam" id="3.30.230.130:FF:000002">
    <property type="entry name" value="cullin-3 isoform X1"/>
    <property type="match status" value="1"/>
</dbReference>
<dbReference type="GO" id="GO:0000278">
    <property type="term" value="P:mitotic cell cycle"/>
    <property type="evidence" value="ECO:0007669"/>
    <property type="project" value="UniProtKB-ARBA"/>
</dbReference>
<dbReference type="SUPFAM" id="SSF46785">
    <property type="entry name" value="Winged helix' DNA-binding domain"/>
    <property type="match status" value="1"/>
</dbReference>
<dbReference type="GO" id="GO:0005737">
    <property type="term" value="C:cytoplasm"/>
    <property type="evidence" value="ECO:0007669"/>
    <property type="project" value="UniProtKB-ARBA"/>
</dbReference>
<comment type="pathway">
    <text evidence="2">Protein modification; protein ubiquitination.</text>
</comment>
<evidence type="ECO:0000256" key="8">
    <source>
        <dbReference type="ARBA" id="ARBA00022843"/>
    </source>
</evidence>
<dbReference type="FunFam" id="1.20.1310.10:FF:000006">
    <property type="entry name" value="Cullin 3"/>
    <property type="match status" value="1"/>
</dbReference>
<dbReference type="InterPro" id="IPR036317">
    <property type="entry name" value="Cullin_homology_sf"/>
</dbReference>
<dbReference type="GO" id="GO:0031461">
    <property type="term" value="C:cullin-RING ubiquitin ligase complex"/>
    <property type="evidence" value="ECO:0007669"/>
    <property type="project" value="InterPro"/>
</dbReference>
<evidence type="ECO:0000256" key="12">
    <source>
        <dbReference type="PROSITE-ProRule" id="PRU00330"/>
    </source>
</evidence>
<dbReference type="PROSITE" id="PS01256">
    <property type="entry name" value="CULLIN_1"/>
    <property type="match status" value="1"/>
</dbReference>
<reference evidence="16 17" key="1">
    <citation type="submission" date="2015-12" db="EMBL/GenBank/DDBJ databases">
        <title>The genome of Folsomia candida.</title>
        <authorList>
            <person name="Faddeeva A."/>
            <person name="Derks M.F."/>
            <person name="Anvar Y."/>
            <person name="Smit S."/>
            <person name="Van Straalen N."/>
            <person name="Roelofs D."/>
        </authorList>
    </citation>
    <scope>NUCLEOTIDE SEQUENCE [LARGE SCALE GENOMIC DNA]</scope>
    <source>
        <strain evidence="16 17">VU population</strain>
        <tissue evidence="16">Whole body</tissue>
    </source>
</reference>
<dbReference type="SUPFAM" id="SSF74788">
    <property type="entry name" value="Cullin repeat-like"/>
    <property type="match status" value="1"/>
</dbReference>
<dbReference type="AlphaFoldDB" id="A0A226EU40"/>
<feature type="domain" description="Cullin family profile" evidence="15">
    <location>
        <begin position="380"/>
        <end position="639"/>
    </location>
</feature>
<dbReference type="Gene3D" id="3.30.230.130">
    <property type="entry name" value="Cullin, Chain C, Domain 2"/>
    <property type="match status" value="1"/>
</dbReference>
<dbReference type="FunFam" id="1.20.1310.10:FF:000005">
    <property type="entry name" value="Cullin 3"/>
    <property type="match status" value="1"/>
</dbReference>
<dbReference type="GO" id="GO:0000209">
    <property type="term" value="P:protein polyubiquitination"/>
    <property type="evidence" value="ECO:0007669"/>
    <property type="project" value="UniProtKB-ARBA"/>
</dbReference>
<dbReference type="EMBL" id="LNIX01000002">
    <property type="protein sequence ID" value="OXA60740.1"/>
    <property type="molecule type" value="Genomic_DNA"/>
</dbReference>
<dbReference type="SMART" id="SM00884">
    <property type="entry name" value="Cullin_Nedd8"/>
    <property type="match status" value="1"/>
</dbReference>
<dbReference type="Proteomes" id="UP000198287">
    <property type="component" value="Unassembled WGS sequence"/>
</dbReference>
<dbReference type="InterPro" id="IPR036388">
    <property type="entry name" value="WH-like_DNA-bd_sf"/>
</dbReference>
<dbReference type="GO" id="GO:0080090">
    <property type="term" value="P:regulation of primary metabolic process"/>
    <property type="evidence" value="ECO:0007669"/>
    <property type="project" value="UniProtKB-ARBA"/>
</dbReference>
<dbReference type="GO" id="GO:0031625">
    <property type="term" value="F:ubiquitin protein ligase binding"/>
    <property type="evidence" value="ECO:0007669"/>
    <property type="project" value="InterPro"/>
</dbReference>
<dbReference type="Pfam" id="PF10557">
    <property type="entry name" value="Cullin_Nedd8"/>
    <property type="match status" value="1"/>
</dbReference>